<evidence type="ECO:0000256" key="12">
    <source>
        <dbReference type="ARBA" id="ARBA00023303"/>
    </source>
</evidence>
<keyword evidence="8 14" id="KW-0472">Membrane</keyword>
<dbReference type="EMBL" id="MT072646">
    <property type="protein sequence ID" value="QJX74374.1"/>
    <property type="molecule type" value="mRNA"/>
</dbReference>
<keyword evidence="7" id="KW-0406">Ion transport</keyword>
<keyword evidence="15" id="KW-0732">Signal</keyword>
<dbReference type="Pfam" id="PF00060">
    <property type="entry name" value="Lig_chan"/>
    <property type="match status" value="1"/>
</dbReference>
<evidence type="ECO:0000256" key="1">
    <source>
        <dbReference type="ARBA" id="ARBA00004651"/>
    </source>
</evidence>
<evidence type="ECO:0000256" key="3">
    <source>
        <dbReference type="ARBA" id="ARBA00022448"/>
    </source>
</evidence>
<dbReference type="PANTHER" id="PTHR42643">
    <property type="entry name" value="IONOTROPIC RECEPTOR 20A-RELATED"/>
    <property type="match status" value="1"/>
</dbReference>
<protein>
    <submittedName>
        <fullName evidence="18">Ionotropic receptor 1</fullName>
    </submittedName>
</protein>
<reference evidence="18" key="1">
    <citation type="submission" date="2020-01" db="EMBL/GenBank/DDBJ databases">
        <title>Identification and Expression Profiles Analysis of Chemosensory Genes from the Antennal Transcriptome of Ceracris kiangsu Tsai (Orthoptera: Acrididae).</title>
        <authorList>
            <person name="Li R."/>
            <person name="Jiang G.-f."/>
        </authorList>
    </citation>
    <scope>NUCLEOTIDE SEQUENCE</scope>
</reference>
<evidence type="ECO:0000256" key="9">
    <source>
        <dbReference type="ARBA" id="ARBA00023170"/>
    </source>
</evidence>
<dbReference type="InterPro" id="IPR001320">
    <property type="entry name" value="Iontro_rcpt_C"/>
</dbReference>
<keyword evidence="4" id="KW-1003">Cell membrane</keyword>
<dbReference type="AlphaFoldDB" id="A0A6M6DQD6"/>
<evidence type="ECO:0000259" key="16">
    <source>
        <dbReference type="Pfam" id="PF00060"/>
    </source>
</evidence>
<keyword evidence="6 14" id="KW-1133">Transmembrane helix</keyword>
<dbReference type="GO" id="GO:0050906">
    <property type="term" value="P:detection of stimulus involved in sensory perception"/>
    <property type="evidence" value="ECO:0007669"/>
    <property type="project" value="UniProtKB-ARBA"/>
</dbReference>
<evidence type="ECO:0000256" key="15">
    <source>
        <dbReference type="SAM" id="SignalP"/>
    </source>
</evidence>
<evidence type="ECO:0000256" key="2">
    <source>
        <dbReference type="ARBA" id="ARBA00008685"/>
    </source>
</evidence>
<keyword evidence="12" id="KW-0407">Ion channel</keyword>
<evidence type="ECO:0000259" key="17">
    <source>
        <dbReference type="Pfam" id="PF10613"/>
    </source>
</evidence>
<evidence type="ECO:0000256" key="6">
    <source>
        <dbReference type="ARBA" id="ARBA00022989"/>
    </source>
</evidence>
<organism evidence="18">
    <name type="scientific">Ceracris kiangsu</name>
    <name type="common">Yellow-spined bamboo locust</name>
    <name type="synonym">Rammeacris kiangsu</name>
    <dbReference type="NCBI Taxonomy" id="227354"/>
    <lineage>
        <taxon>Eukaryota</taxon>
        <taxon>Metazoa</taxon>
        <taxon>Ecdysozoa</taxon>
        <taxon>Arthropoda</taxon>
        <taxon>Hexapoda</taxon>
        <taxon>Insecta</taxon>
        <taxon>Pterygota</taxon>
        <taxon>Neoptera</taxon>
        <taxon>Polyneoptera</taxon>
        <taxon>Orthoptera</taxon>
        <taxon>Caelifera</taxon>
        <taxon>Acrididea</taxon>
        <taxon>Acridomorpha</taxon>
        <taxon>Acridoidea</taxon>
        <taxon>Acrididae</taxon>
        <taxon>Gomphocerinae</taxon>
        <taxon>Ceracris</taxon>
    </lineage>
</organism>
<feature type="transmembrane region" description="Helical" evidence="14">
    <location>
        <begin position="613"/>
        <end position="633"/>
    </location>
</feature>
<dbReference type="Gene3D" id="1.10.287.70">
    <property type="match status" value="1"/>
</dbReference>
<comment type="subcellular location">
    <subcellularLocation>
        <location evidence="1">Cell membrane</location>
        <topology evidence="1">Multi-pass membrane protein</topology>
    </subcellularLocation>
</comment>
<evidence type="ECO:0000256" key="13">
    <source>
        <dbReference type="SAM" id="MobiDB-lite"/>
    </source>
</evidence>
<evidence type="ECO:0000313" key="18">
    <source>
        <dbReference type="EMBL" id="QJX74374.1"/>
    </source>
</evidence>
<dbReference type="InterPro" id="IPR019594">
    <property type="entry name" value="Glu/Gly-bd"/>
</dbReference>
<evidence type="ECO:0000256" key="8">
    <source>
        <dbReference type="ARBA" id="ARBA00023136"/>
    </source>
</evidence>
<keyword evidence="11" id="KW-1071">Ligand-gated ion channel</keyword>
<sequence>MDNRMIRLLSAVMLIRSTDSALQMKYDEAPFDAILREMTVDILTGYFHNFTCVASISDAADPLLDVVAPLATTARVTASGPGDAMLVSALDADCLGVVVRRLDAAAAVAALLKASRRATRRASRRLLVLPTDRLHPVHVESLFALTDIKLAPDTLVARLSDDGVSFELVTLRFTGRRSWRDEVLVARWVRGRGVVPPTADLFPDKLSDLRGRELAFATFHYPPYAVLEDSTGTQDGMETRILLEFAKKVNASWRLTVDAEHEWGEIWDNNGSGNGILGAVVTDAADAGYGALYQWLHEYLFLDFSRPYIRTGITCLAPRPRPLPGWQVPLLPFSQRLWAAVGASVLVATAALFAARRSSDHLLLGEDAVRAAAGSRYATVADCFFRSVGLLVLQTPDVERRHTRVVGPTRHVLSWLLVAYLLVTASYGSGLSSVLTVPKYEPPIDSVRDLYESGIEWAATHEAWVFSLREATQPVITDLYRRFRVHKEDELHARTVARDLAYSIERLPAGYFAIGNYIDEEAASRWLRPMREDIYWERSNVVVRKGWPHLRHLDALIDRLLDSGLLLAWEGQVSRQWMAPRVQLAVQTGISSSSSHAGDGPTKLRLGHVQGEFALLALGLLLSVVAFLAELLVHRVASRNVVTVYPPRERIGPGPKSRGSNGPGDKVWA</sequence>
<name>A0A6M6DQD6_CERKI</name>
<feature type="domain" description="Ionotropic glutamate receptor C-terminal" evidence="16">
    <location>
        <begin position="335"/>
        <end position="620"/>
    </location>
</feature>
<dbReference type="GO" id="GO:0015276">
    <property type="term" value="F:ligand-gated monoatomic ion channel activity"/>
    <property type="evidence" value="ECO:0007669"/>
    <property type="project" value="InterPro"/>
</dbReference>
<keyword evidence="5 14" id="KW-0812">Transmembrane</keyword>
<feature type="chain" id="PRO_5027110916" evidence="15">
    <location>
        <begin position="21"/>
        <end position="669"/>
    </location>
</feature>
<keyword evidence="10" id="KW-0325">Glycoprotein</keyword>
<dbReference type="SUPFAM" id="SSF53850">
    <property type="entry name" value="Periplasmic binding protein-like II"/>
    <property type="match status" value="1"/>
</dbReference>
<dbReference type="GO" id="GO:0005886">
    <property type="term" value="C:plasma membrane"/>
    <property type="evidence" value="ECO:0007669"/>
    <property type="project" value="UniProtKB-SubCell"/>
</dbReference>
<evidence type="ECO:0000256" key="7">
    <source>
        <dbReference type="ARBA" id="ARBA00023065"/>
    </source>
</evidence>
<accession>A0A6M6DQD6</accession>
<evidence type="ECO:0000256" key="4">
    <source>
        <dbReference type="ARBA" id="ARBA00022475"/>
    </source>
</evidence>
<evidence type="ECO:0000256" key="10">
    <source>
        <dbReference type="ARBA" id="ARBA00023180"/>
    </source>
</evidence>
<evidence type="ECO:0000256" key="14">
    <source>
        <dbReference type="SAM" id="Phobius"/>
    </source>
</evidence>
<evidence type="ECO:0000256" key="11">
    <source>
        <dbReference type="ARBA" id="ARBA00023286"/>
    </source>
</evidence>
<comment type="similarity">
    <text evidence="2">Belongs to the glutamate-gated ion channel (TC 1.A.10.1) family.</text>
</comment>
<dbReference type="PANTHER" id="PTHR42643:SF40">
    <property type="entry name" value="IONOTROPIC RECEPTOR 41A-RELATED"/>
    <property type="match status" value="1"/>
</dbReference>
<feature type="region of interest" description="Disordered" evidence="13">
    <location>
        <begin position="647"/>
        <end position="669"/>
    </location>
</feature>
<keyword evidence="9 18" id="KW-0675">Receptor</keyword>
<feature type="domain" description="Ionotropic glutamate receptor L-glutamate and glycine-binding" evidence="17">
    <location>
        <begin position="216"/>
        <end position="320"/>
    </location>
</feature>
<dbReference type="Gene3D" id="3.40.190.10">
    <property type="entry name" value="Periplasmic binding protein-like II"/>
    <property type="match status" value="1"/>
</dbReference>
<dbReference type="Pfam" id="PF10613">
    <property type="entry name" value="Lig_chan-Glu_bd"/>
    <property type="match status" value="1"/>
</dbReference>
<evidence type="ECO:0000256" key="5">
    <source>
        <dbReference type="ARBA" id="ARBA00022692"/>
    </source>
</evidence>
<dbReference type="InterPro" id="IPR052192">
    <property type="entry name" value="Insect_Ionotropic_Sensory_Rcpt"/>
</dbReference>
<feature type="signal peptide" evidence="15">
    <location>
        <begin position="1"/>
        <end position="20"/>
    </location>
</feature>
<keyword evidence="3" id="KW-0813">Transport</keyword>
<proteinExistence type="evidence at transcript level"/>